<keyword evidence="2" id="KW-1185">Reference proteome</keyword>
<protein>
    <submittedName>
        <fullName evidence="1">Uncharacterized protein</fullName>
    </submittedName>
</protein>
<evidence type="ECO:0000313" key="1">
    <source>
        <dbReference type="EMBL" id="KAI9915819.1"/>
    </source>
</evidence>
<organism evidence="1 2">
    <name type="scientific">Peronosclerospora sorghi</name>
    <dbReference type="NCBI Taxonomy" id="230839"/>
    <lineage>
        <taxon>Eukaryota</taxon>
        <taxon>Sar</taxon>
        <taxon>Stramenopiles</taxon>
        <taxon>Oomycota</taxon>
        <taxon>Peronosporomycetes</taxon>
        <taxon>Peronosporales</taxon>
        <taxon>Peronosporaceae</taxon>
        <taxon>Peronosclerospora</taxon>
    </lineage>
</organism>
<accession>A0ACC0WAL8</accession>
<name>A0ACC0WAL8_9STRA</name>
<proteinExistence type="predicted"/>
<reference evidence="1 2" key="1">
    <citation type="journal article" date="2022" name="bioRxiv">
        <title>The genome of the oomycete Peronosclerospora sorghi, a cosmopolitan pathogen of maize and sorghum, is inflated with dispersed pseudogenes.</title>
        <authorList>
            <person name="Fletcher K."/>
            <person name="Martin F."/>
            <person name="Isakeit T."/>
            <person name="Cavanaugh K."/>
            <person name="Magill C."/>
            <person name="Michelmore R."/>
        </authorList>
    </citation>
    <scope>NUCLEOTIDE SEQUENCE [LARGE SCALE GENOMIC DNA]</scope>
    <source>
        <strain evidence="1">P6</strain>
    </source>
</reference>
<gene>
    <name evidence="1" type="ORF">PsorP6_008005</name>
</gene>
<comment type="caution">
    <text evidence="1">The sequence shown here is derived from an EMBL/GenBank/DDBJ whole genome shotgun (WGS) entry which is preliminary data.</text>
</comment>
<sequence>MKFFVFHQLIRQASAKINLITSFFIISQLNPAVLKLSPGVERNALMLPQRSPRRFVQFYSHEPRLYQLTQHVHRLGPHLRRRSVRTTHRLVSRSLVPPKRRKTHEHVHNCRRLRLSRHMGIHFCQQRERMPCEKHGRTRAVRLTHVRHDLRDPLFMQRRMGLEIRARFIRIDHARLENVETRFPPLCLRHMSLN</sequence>
<dbReference type="Proteomes" id="UP001163321">
    <property type="component" value="Chromosome 3"/>
</dbReference>
<evidence type="ECO:0000313" key="2">
    <source>
        <dbReference type="Proteomes" id="UP001163321"/>
    </source>
</evidence>
<dbReference type="EMBL" id="CM047582">
    <property type="protein sequence ID" value="KAI9915819.1"/>
    <property type="molecule type" value="Genomic_DNA"/>
</dbReference>